<proteinExistence type="predicted"/>
<dbReference type="Proteomes" id="UP000010729">
    <property type="component" value="Unassembled WGS sequence"/>
</dbReference>
<evidence type="ECO:0000313" key="3">
    <source>
        <dbReference type="Proteomes" id="UP000010729"/>
    </source>
</evidence>
<dbReference type="InterPro" id="IPR027275">
    <property type="entry name" value="PRC-brl_dom"/>
</dbReference>
<organism evidence="2 3">
    <name type="scientific">Arthrobacter crystallopoietes BAB-32</name>
    <dbReference type="NCBI Taxonomy" id="1246476"/>
    <lineage>
        <taxon>Bacteria</taxon>
        <taxon>Bacillati</taxon>
        <taxon>Actinomycetota</taxon>
        <taxon>Actinomycetes</taxon>
        <taxon>Micrococcales</taxon>
        <taxon>Micrococcaceae</taxon>
        <taxon>Crystallibacter</taxon>
    </lineage>
</organism>
<feature type="domain" description="PRC-barrel" evidence="1">
    <location>
        <begin position="5"/>
        <end position="70"/>
    </location>
</feature>
<dbReference type="EMBL" id="ANPE02000103">
    <property type="protein sequence ID" value="EMY34718.1"/>
    <property type="molecule type" value="Genomic_DNA"/>
</dbReference>
<evidence type="ECO:0000313" key="2">
    <source>
        <dbReference type="EMBL" id="EMY34718.1"/>
    </source>
</evidence>
<gene>
    <name evidence="2" type="ORF">D477_008118</name>
</gene>
<sequence>MSQDIHELQEATAWDSEGRKLGFVGQVHRDRDTGRITWITVALGLLETKPRFVPMAGARVEGTDVFVAYDDETIKDSPEIDADPEEGLSAEQEAMLASHYGL</sequence>
<dbReference type="GO" id="GO:0030077">
    <property type="term" value="C:plasma membrane light-harvesting complex"/>
    <property type="evidence" value="ECO:0007669"/>
    <property type="project" value="InterPro"/>
</dbReference>
<dbReference type="InterPro" id="IPR014747">
    <property type="entry name" value="Bac_photo_RC_H_C"/>
</dbReference>
<dbReference type="AlphaFoldDB" id="N1V8Z0"/>
<evidence type="ECO:0000259" key="1">
    <source>
        <dbReference type="Pfam" id="PF05239"/>
    </source>
</evidence>
<dbReference type="Gene3D" id="3.90.50.10">
    <property type="entry name" value="Photosynthetic Reaction Center, subunit H, domain 2"/>
    <property type="match status" value="1"/>
</dbReference>
<protein>
    <recommendedName>
        <fullName evidence="1">PRC-barrel domain-containing protein</fullName>
    </recommendedName>
</protein>
<dbReference type="RefSeq" id="WP_005268474.1">
    <property type="nucleotide sequence ID" value="NZ_ANPE02000103.1"/>
</dbReference>
<name>N1V8Z0_9MICC</name>
<comment type="caution">
    <text evidence="2">The sequence shown here is derived from an EMBL/GenBank/DDBJ whole genome shotgun (WGS) entry which is preliminary data.</text>
</comment>
<dbReference type="OrthoDB" id="3712018at2"/>
<reference evidence="2 3" key="1">
    <citation type="journal article" date="2013" name="Genome Announc.">
        <title>Draft Genome Sequence of Arthrobacter crystallopoietes Strain BAB-32, Revealing Genes for Bioremediation.</title>
        <authorList>
            <person name="Joshi M.N."/>
            <person name="Pandit A.S."/>
            <person name="Sharma A."/>
            <person name="Pandya R.V."/>
            <person name="Desai S.M."/>
            <person name="Saxena A.K."/>
            <person name="Bagatharia S.B."/>
        </authorList>
    </citation>
    <scope>NUCLEOTIDE SEQUENCE [LARGE SCALE GENOMIC DNA]</scope>
    <source>
        <strain evidence="2 3">BAB-32</strain>
    </source>
</reference>
<dbReference type="Pfam" id="PF05239">
    <property type="entry name" value="PRC"/>
    <property type="match status" value="1"/>
</dbReference>
<keyword evidence="3" id="KW-1185">Reference proteome</keyword>
<dbReference type="GO" id="GO:0019684">
    <property type="term" value="P:photosynthesis, light reaction"/>
    <property type="evidence" value="ECO:0007669"/>
    <property type="project" value="InterPro"/>
</dbReference>
<accession>N1V8Z0</accession>
<dbReference type="SUPFAM" id="SSF50346">
    <property type="entry name" value="PRC-barrel domain"/>
    <property type="match status" value="1"/>
</dbReference>
<dbReference type="InterPro" id="IPR011033">
    <property type="entry name" value="PRC_barrel-like_sf"/>
</dbReference>